<comment type="caution">
    <text evidence="1">The sequence shown here is derived from an EMBL/GenBank/DDBJ whole genome shotgun (WGS) entry which is preliminary data.</text>
</comment>
<evidence type="ECO:0000313" key="2">
    <source>
        <dbReference type="Proteomes" id="UP001377168"/>
    </source>
</evidence>
<gene>
    <name evidence="1" type="ORF">WKI67_15925</name>
</gene>
<evidence type="ECO:0000313" key="1">
    <source>
        <dbReference type="EMBL" id="MEJ8634877.1"/>
    </source>
</evidence>
<sequence>MRTAAPLLTGLAPAADLIGTGAAGTSAGTLGSGHGAGDVVVGLRGGPGGHGHVGLGRSVGPDITQIAAGVALQATPAVGGTLLLRSRASGSQGS</sequence>
<dbReference type="Proteomes" id="UP001377168">
    <property type="component" value="Unassembled WGS sequence"/>
</dbReference>
<reference evidence="1" key="1">
    <citation type="submission" date="2024-03" db="EMBL/GenBank/DDBJ databases">
        <title>Novel Streptomyces species of biotechnological and ecological value are a feature of Machair soil.</title>
        <authorList>
            <person name="Prole J.R."/>
            <person name="Goodfellow M."/>
            <person name="Allenby N."/>
            <person name="Ward A.C."/>
        </authorList>
    </citation>
    <scope>NUCLEOTIDE SEQUENCE</scope>
    <source>
        <strain evidence="1">MS2.AVA.5</strain>
    </source>
</reference>
<proteinExistence type="predicted"/>
<keyword evidence="2" id="KW-1185">Reference proteome</keyword>
<protein>
    <submittedName>
        <fullName evidence="1">Uncharacterized protein</fullName>
    </submittedName>
</protein>
<dbReference type="EMBL" id="JBBKAJ010000022">
    <property type="protein sequence ID" value="MEJ8634877.1"/>
    <property type="molecule type" value="Genomic_DNA"/>
</dbReference>
<organism evidence="1 2">
    <name type="scientific">Streptomyces achmelvichensis</name>
    <dbReference type="NCBI Taxonomy" id="3134111"/>
    <lineage>
        <taxon>Bacteria</taxon>
        <taxon>Bacillati</taxon>
        <taxon>Actinomycetota</taxon>
        <taxon>Actinomycetes</taxon>
        <taxon>Kitasatosporales</taxon>
        <taxon>Streptomycetaceae</taxon>
        <taxon>Streptomyces</taxon>
    </lineage>
</organism>
<name>A0ACC6PU15_9ACTN</name>
<accession>A0ACC6PU15</accession>